<feature type="compositionally biased region" description="Polar residues" evidence="1">
    <location>
        <begin position="1"/>
        <end position="11"/>
    </location>
</feature>
<sequence>MADVSAPTTKQRAAASPSAHLEGRKTERAVMYPPPSPVGEAARTPHALSSTTEATLDNDLRLIPLLLKKRSLSFSSRNACLLAAVGNPRLYSGYLHLKWGGIELPTFWLEDDRSDP</sequence>
<evidence type="ECO:0000313" key="3">
    <source>
        <dbReference type="Proteomes" id="UP001153269"/>
    </source>
</evidence>
<name>A0A9N7YH07_PLEPL</name>
<comment type="caution">
    <text evidence="2">The sequence shown here is derived from an EMBL/GenBank/DDBJ whole genome shotgun (WGS) entry which is preliminary data.</text>
</comment>
<gene>
    <name evidence="2" type="ORF">PLEPLA_LOCUS11810</name>
</gene>
<dbReference type="AlphaFoldDB" id="A0A9N7YH07"/>
<reference evidence="2" key="1">
    <citation type="submission" date="2020-03" db="EMBL/GenBank/DDBJ databases">
        <authorList>
            <person name="Weist P."/>
        </authorList>
    </citation>
    <scope>NUCLEOTIDE SEQUENCE</scope>
</reference>
<organism evidence="2 3">
    <name type="scientific">Pleuronectes platessa</name>
    <name type="common">European plaice</name>
    <dbReference type="NCBI Taxonomy" id="8262"/>
    <lineage>
        <taxon>Eukaryota</taxon>
        <taxon>Metazoa</taxon>
        <taxon>Chordata</taxon>
        <taxon>Craniata</taxon>
        <taxon>Vertebrata</taxon>
        <taxon>Euteleostomi</taxon>
        <taxon>Actinopterygii</taxon>
        <taxon>Neopterygii</taxon>
        <taxon>Teleostei</taxon>
        <taxon>Neoteleostei</taxon>
        <taxon>Acanthomorphata</taxon>
        <taxon>Carangaria</taxon>
        <taxon>Pleuronectiformes</taxon>
        <taxon>Pleuronectoidei</taxon>
        <taxon>Pleuronectidae</taxon>
        <taxon>Pleuronectes</taxon>
    </lineage>
</organism>
<feature type="region of interest" description="Disordered" evidence="1">
    <location>
        <begin position="1"/>
        <end position="50"/>
    </location>
</feature>
<evidence type="ECO:0000313" key="2">
    <source>
        <dbReference type="EMBL" id="CAB1423889.1"/>
    </source>
</evidence>
<dbReference type="EMBL" id="CADEAL010000690">
    <property type="protein sequence ID" value="CAB1423889.1"/>
    <property type="molecule type" value="Genomic_DNA"/>
</dbReference>
<dbReference type="Proteomes" id="UP001153269">
    <property type="component" value="Unassembled WGS sequence"/>
</dbReference>
<keyword evidence="3" id="KW-1185">Reference proteome</keyword>
<protein>
    <submittedName>
        <fullName evidence="2">Uncharacterized protein</fullName>
    </submittedName>
</protein>
<accession>A0A9N7YH07</accession>
<evidence type="ECO:0000256" key="1">
    <source>
        <dbReference type="SAM" id="MobiDB-lite"/>
    </source>
</evidence>
<proteinExistence type="predicted"/>